<name>A0A0W0U9C4_9GAMM</name>
<reference evidence="1 2" key="1">
    <citation type="submission" date="2015-11" db="EMBL/GenBank/DDBJ databases">
        <title>Genomic analysis of 38 Legionella species identifies large and diverse effector repertoires.</title>
        <authorList>
            <person name="Burstein D."/>
            <person name="Amaro F."/>
            <person name="Zusman T."/>
            <person name="Lifshitz Z."/>
            <person name="Cohen O."/>
            <person name="Gilbert J.A."/>
            <person name="Pupko T."/>
            <person name="Shuman H.A."/>
            <person name="Segal G."/>
        </authorList>
    </citation>
    <scope>NUCLEOTIDE SEQUENCE [LARGE SCALE GENOMIC DNA]</scope>
    <source>
        <strain evidence="1 2">ATCC 49504</strain>
    </source>
</reference>
<dbReference type="PATRIC" id="fig|45065.4.peg.179"/>
<dbReference type="RefSeq" id="WP_058387017.1">
    <property type="nucleotide sequence ID" value="NZ_CAAAHN010000015.1"/>
</dbReference>
<protein>
    <submittedName>
        <fullName evidence="1">Ankyrin repeats (3 copies)</fullName>
    </submittedName>
</protein>
<dbReference type="EMBL" id="LNYC01000004">
    <property type="protein sequence ID" value="KTD04411.1"/>
    <property type="molecule type" value="Genomic_DNA"/>
</dbReference>
<dbReference type="STRING" id="45065.Lgee_0164"/>
<organism evidence="1 2">
    <name type="scientific">Legionella geestiana</name>
    <dbReference type="NCBI Taxonomy" id="45065"/>
    <lineage>
        <taxon>Bacteria</taxon>
        <taxon>Pseudomonadati</taxon>
        <taxon>Pseudomonadota</taxon>
        <taxon>Gammaproteobacteria</taxon>
        <taxon>Legionellales</taxon>
        <taxon>Legionellaceae</taxon>
        <taxon>Legionella</taxon>
    </lineage>
</organism>
<dbReference type="AlphaFoldDB" id="A0A0W0U9C4"/>
<keyword evidence="2" id="KW-1185">Reference proteome</keyword>
<sequence>MTKAKADNIRLTQLNPAVESGDLELVKNIIEENRAINLDPNALTIVKAIISGNIELLKYFESAFSISPLFLSPEQTNTAIEGIKSQDMFSHLLTKYRGMRFGLNQQTTEIVAKSGNVENLRLLLSVRIPCANSDTLFWAVRGGSMDCVRFLVEDYKIDGQTVITNFDEALELAEKIEKFSVIAVYLREQKALLSAGKLDPSSSATSSNQSSALITPTHASASIATPTFFKSAVTQNTNHDMKPENDIDLDETDMAITIKGDSAKVKFRFGSIIKLEPKSTEPMTWKLSFSNKALGELPRNGIISNPELADNMMEALKQRELGTVAELLNNAGGRVFRKIAKHIKEEIDSIQYYHNHFTSP</sequence>
<dbReference type="Proteomes" id="UP000054785">
    <property type="component" value="Unassembled WGS sequence"/>
</dbReference>
<comment type="caution">
    <text evidence="1">The sequence shown here is derived from an EMBL/GenBank/DDBJ whole genome shotgun (WGS) entry which is preliminary data.</text>
</comment>
<gene>
    <name evidence="1" type="ORF">Lgee_0164</name>
</gene>
<evidence type="ECO:0000313" key="1">
    <source>
        <dbReference type="EMBL" id="KTD04411.1"/>
    </source>
</evidence>
<dbReference type="SUPFAM" id="SSF48403">
    <property type="entry name" value="Ankyrin repeat"/>
    <property type="match status" value="1"/>
</dbReference>
<evidence type="ECO:0000313" key="2">
    <source>
        <dbReference type="Proteomes" id="UP000054785"/>
    </source>
</evidence>
<dbReference type="InterPro" id="IPR036770">
    <property type="entry name" value="Ankyrin_rpt-contain_sf"/>
</dbReference>
<accession>A0A0W0U9C4</accession>
<proteinExistence type="predicted"/>